<dbReference type="EMBL" id="ATMT01000066">
    <property type="protein sequence ID" value="EPY05467.1"/>
    <property type="molecule type" value="Genomic_DNA"/>
</dbReference>
<evidence type="ECO:0000313" key="2">
    <source>
        <dbReference type="EMBL" id="EPY05467.1"/>
    </source>
</evidence>
<name>S9SI31_PAEAL</name>
<protein>
    <submittedName>
        <fullName evidence="2">Uncharacterized protein</fullName>
    </submittedName>
</protein>
<sequence length="71" mass="7747">MLLTILVSSRRILLVSGTVCCLLMQNVEEFVHTYLVVYLSLVSVLLIACGGYVKKHERIAADGGLVNQGLI</sequence>
<keyword evidence="1" id="KW-0812">Transmembrane</keyword>
<organism evidence="2 3">
    <name type="scientific">Paenibacillus alvei TS-15</name>
    <dbReference type="NCBI Taxonomy" id="1117108"/>
    <lineage>
        <taxon>Bacteria</taxon>
        <taxon>Bacillati</taxon>
        <taxon>Bacillota</taxon>
        <taxon>Bacilli</taxon>
        <taxon>Bacillales</taxon>
        <taxon>Paenibacillaceae</taxon>
        <taxon>Paenibacillus</taxon>
    </lineage>
</organism>
<evidence type="ECO:0000313" key="3">
    <source>
        <dbReference type="Proteomes" id="UP000015344"/>
    </source>
</evidence>
<keyword evidence="1" id="KW-1133">Transmembrane helix</keyword>
<proteinExistence type="predicted"/>
<reference evidence="2 3" key="1">
    <citation type="submission" date="2013-05" db="EMBL/GenBank/DDBJ databases">
        <authorList>
            <person name="Strain E.A."/>
            <person name="Brown E."/>
            <person name="Allard M.W."/>
            <person name="Luo Y.L."/>
        </authorList>
    </citation>
    <scope>NUCLEOTIDE SEQUENCE [LARGE SCALE GENOMIC DNA]</scope>
    <source>
        <strain evidence="2 3">TS-15</strain>
    </source>
</reference>
<gene>
    <name evidence="2" type="ORF">PAALTS15_19918</name>
</gene>
<dbReference type="PATRIC" id="fig|1117108.3.peg.4100"/>
<evidence type="ECO:0000256" key="1">
    <source>
        <dbReference type="SAM" id="Phobius"/>
    </source>
</evidence>
<keyword evidence="1" id="KW-0472">Membrane</keyword>
<dbReference type="AlphaFoldDB" id="S9SI31"/>
<comment type="caution">
    <text evidence="2">The sequence shown here is derived from an EMBL/GenBank/DDBJ whole genome shotgun (WGS) entry which is preliminary data.</text>
</comment>
<accession>S9SI31</accession>
<feature type="transmembrane region" description="Helical" evidence="1">
    <location>
        <begin position="33"/>
        <end position="53"/>
    </location>
</feature>
<dbReference type="Proteomes" id="UP000015344">
    <property type="component" value="Unassembled WGS sequence"/>
</dbReference>